<dbReference type="Proteomes" id="UP000297910">
    <property type="component" value="Unassembled WGS sequence"/>
</dbReference>
<feature type="compositionally biased region" description="Polar residues" evidence="1">
    <location>
        <begin position="503"/>
        <end position="517"/>
    </location>
</feature>
<dbReference type="AlphaFoldDB" id="A0A4Z1F6Z5"/>
<feature type="compositionally biased region" description="Polar residues" evidence="1">
    <location>
        <begin position="574"/>
        <end position="595"/>
    </location>
</feature>
<organism evidence="2 3">
    <name type="scientific">Botrytis paeoniae</name>
    <dbReference type="NCBI Taxonomy" id="278948"/>
    <lineage>
        <taxon>Eukaryota</taxon>
        <taxon>Fungi</taxon>
        <taxon>Dikarya</taxon>
        <taxon>Ascomycota</taxon>
        <taxon>Pezizomycotina</taxon>
        <taxon>Leotiomycetes</taxon>
        <taxon>Helotiales</taxon>
        <taxon>Sclerotiniaceae</taxon>
        <taxon>Botrytis</taxon>
    </lineage>
</organism>
<sequence length="1148" mass="125917">MVIMAISKQQEAVIAKIVSYNPATWFLACESEALKIPEGDRAEFGKILLEAMDVYKSKVQNVIPILRRGPNLNPEVNIRAWAMMHARSLARFFIKHPTLCERLCVKLSNETYNPGWRCHVKKFKDIEDHKNEIEEQVEAACREGQLFFSTHSGYNFVITNHSDSFRGYHSKPQNLPRFEAQSRKTAAASLLALAQSDQARHNYESTSSSQTPASQVTTLQVNSSHDQTTTSNSKSYNGENQPKHVRFALALEKNAAAELEAISKINGNTFYRTPQEKAYQLQLERNLQAQIASQNDDLYGVSDDERDRPTSATKLNNEKKIATSRNVRRIGATKLAVIPDSDIEDNNDSEARASENRQGLGSRRSLSLSKIQGNTSNDAASPNRSLGIEDKIGNKTFSPAESVDGDNDEHFSLREMIDAMEFVAEHPWICEHLLVNHVWDEYKLFHEYNTEALKVAEEAIEDSNWAAAKEATPSSHKGTEVGSSITSLNRTRSTSQTSRSPSGPQFQPVSQSTPSVCQADSIDEANANNMTAAEEEQAITAAAKAGFVNRNFQLQVATVYRALGVVPTAAGLVPSNNPPLNRVQSSESFAPTNNAPPLRERSSDRSASGHSQLKCRSRSSMGRYKATNPVVDDDTIIVDTSSRVPAHVHSVPDYIAPPRCGRSSEELVPAYAAPKCRSQSSIGQESAAHGTDVDHTTSSGRVKKSLAPAMNRAQIREQLQIAAVYQSLGRQNEMPSGNFGNDGARVEMEEEVQAFPSAIHTLTPGKIRRGRDAGLYEIPRDHRIPSFGLQANAPETFAQDRSLGMHGGVGAPSGFDSNPFVNRNMDFGPGLTTHCRAATSASGGTRNFNHQISGTYGISQPIAALDNSREDFWINRGNFGDFGPIGMGLNMDVNMDLDPDLFQAPNLNDIHGSGNHLADFRGNFNFDFSVENMQFPGPRRSSRNFGAFNPDASSSGFGGMKQPFGSVNQNIDGMDQAPVGFEGMDEFTFHNKSLAQINAGFGFGDMNQSFDQPDRMDPVDVSEIPRRGKADARSQPGEAFTPVTPNRTRASSSKGSSKGTPRRSRKTPVKKGPKVAFNPRPASVPSTLDRGPPRRYHQTKINISPGARGPQLNLGISRLQGRLPFTTVAQDRAGFKKEFEMNPEDPDL</sequence>
<feature type="region of interest" description="Disordered" evidence="1">
    <location>
        <begin position="570"/>
        <end position="626"/>
    </location>
</feature>
<feature type="region of interest" description="Disordered" evidence="1">
    <location>
        <begin position="1005"/>
        <end position="1110"/>
    </location>
</feature>
<comment type="caution">
    <text evidence="2">The sequence shown here is derived from an EMBL/GenBank/DDBJ whole genome shotgun (WGS) entry which is preliminary data.</text>
</comment>
<protein>
    <submittedName>
        <fullName evidence="2">Uncharacterized protein</fullName>
    </submittedName>
</protein>
<proteinExistence type="predicted"/>
<feature type="compositionally biased region" description="Polar residues" evidence="1">
    <location>
        <begin position="370"/>
        <end position="384"/>
    </location>
</feature>
<accession>A0A4Z1F6Z5</accession>
<feature type="compositionally biased region" description="Basic residues" evidence="1">
    <location>
        <begin position="1060"/>
        <end position="1073"/>
    </location>
</feature>
<evidence type="ECO:0000313" key="3">
    <source>
        <dbReference type="Proteomes" id="UP000297910"/>
    </source>
</evidence>
<feature type="compositionally biased region" description="Low complexity" evidence="1">
    <location>
        <begin position="359"/>
        <end position="369"/>
    </location>
</feature>
<evidence type="ECO:0000313" key="2">
    <source>
        <dbReference type="EMBL" id="TGO16997.1"/>
    </source>
</evidence>
<evidence type="ECO:0000256" key="1">
    <source>
        <dbReference type="SAM" id="MobiDB-lite"/>
    </source>
</evidence>
<feature type="compositionally biased region" description="Polar residues" evidence="1">
    <location>
        <begin position="204"/>
        <end position="240"/>
    </location>
</feature>
<dbReference type="EMBL" id="PQXI01000454">
    <property type="protein sequence ID" value="TGO16997.1"/>
    <property type="molecule type" value="Genomic_DNA"/>
</dbReference>
<name>A0A4Z1F6Z5_9HELO</name>
<feature type="compositionally biased region" description="Low complexity" evidence="1">
    <location>
        <begin position="486"/>
        <end position="502"/>
    </location>
</feature>
<feature type="compositionally biased region" description="Basic and acidic residues" evidence="1">
    <location>
        <begin position="1012"/>
        <end position="1032"/>
    </location>
</feature>
<feature type="region of interest" description="Disordered" evidence="1">
    <location>
        <begin position="681"/>
        <end position="702"/>
    </location>
</feature>
<feature type="compositionally biased region" description="Polar residues" evidence="1">
    <location>
        <begin position="1043"/>
        <end position="1059"/>
    </location>
</feature>
<feature type="region of interest" description="Disordered" evidence="1">
    <location>
        <begin position="198"/>
        <end position="240"/>
    </location>
</feature>
<keyword evidence="3" id="KW-1185">Reference proteome</keyword>
<feature type="region of interest" description="Disordered" evidence="1">
    <location>
        <begin position="341"/>
        <end position="406"/>
    </location>
</feature>
<feature type="region of interest" description="Disordered" evidence="1">
    <location>
        <begin position="467"/>
        <end position="517"/>
    </location>
</feature>
<reference evidence="2 3" key="1">
    <citation type="submission" date="2017-12" db="EMBL/GenBank/DDBJ databases">
        <title>Comparative genomics of Botrytis spp.</title>
        <authorList>
            <person name="Valero-Jimenez C.A."/>
            <person name="Tapia P."/>
            <person name="Veloso J."/>
            <person name="Silva-Moreno E."/>
            <person name="Staats M."/>
            <person name="Valdes J.H."/>
            <person name="Van Kan J.A.L."/>
        </authorList>
    </citation>
    <scope>NUCLEOTIDE SEQUENCE [LARGE SCALE GENOMIC DNA]</scope>
    <source>
        <strain evidence="2 3">Bp0003</strain>
    </source>
</reference>
<gene>
    <name evidence="2" type="ORF">BPAE_0456g00010</name>
</gene>
<feature type="compositionally biased region" description="Polar residues" evidence="1">
    <location>
        <begin position="472"/>
        <end position="485"/>
    </location>
</feature>